<dbReference type="EMBL" id="NBNE01001776">
    <property type="protein sequence ID" value="OWZ12696.1"/>
    <property type="molecule type" value="Genomic_DNA"/>
</dbReference>
<reference evidence="2" key="1">
    <citation type="submission" date="2017-03" db="EMBL/GenBank/DDBJ databases">
        <title>Phytopthora megakarya and P. palmivora, two closely related causual agents of cacao black pod achieved similar genome size and gene model numbers by different mechanisms.</title>
        <authorList>
            <person name="Ali S."/>
            <person name="Shao J."/>
            <person name="Larry D.J."/>
            <person name="Kronmiller B."/>
            <person name="Shen D."/>
            <person name="Strem M.D."/>
            <person name="Melnick R.L."/>
            <person name="Guiltinan M.J."/>
            <person name="Tyler B.M."/>
            <person name="Meinhardt L.W."/>
            <person name="Bailey B.A."/>
        </authorList>
    </citation>
    <scope>NUCLEOTIDE SEQUENCE [LARGE SCALE GENOMIC DNA]</scope>
    <source>
        <strain evidence="2">zdho120</strain>
    </source>
</reference>
<protein>
    <submittedName>
        <fullName evidence="1">Uncharacterized protein</fullName>
    </submittedName>
</protein>
<proteinExistence type="predicted"/>
<dbReference type="STRING" id="4795.A0A225W4T3"/>
<dbReference type="Proteomes" id="UP000198211">
    <property type="component" value="Unassembled WGS sequence"/>
</dbReference>
<keyword evidence="2" id="KW-1185">Reference proteome</keyword>
<comment type="caution">
    <text evidence="1">The sequence shown here is derived from an EMBL/GenBank/DDBJ whole genome shotgun (WGS) entry which is preliminary data.</text>
</comment>
<name>A0A225W4T3_9STRA</name>
<dbReference type="OrthoDB" id="121867at2759"/>
<gene>
    <name evidence="1" type="ORF">PHMEG_00014103</name>
</gene>
<accession>A0A225W4T3</accession>
<sequence length="117" mass="13717">MVHNYNRQRPHLFDLSAIREATTGQIKAVAWVMEMGLLGRTMLCLQCAQSMRLDARECYWCCCRKTRHADLKQKQHSIFVNSWFTKMKLTLPQSLRLMFARCMRSWGTHSSSASPKY</sequence>
<evidence type="ECO:0000313" key="1">
    <source>
        <dbReference type="EMBL" id="OWZ12696.1"/>
    </source>
</evidence>
<organism evidence="1 2">
    <name type="scientific">Phytophthora megakarya</name>
    <dbReference type="NCBI Taxonomy" id="4795"/>
    <lineage>
        <taxon>Eukaryota</taxon>
        <taxon>Sar</taxon>
        <taxon>Stramenopiles</taxon>
        <taxon>Oomycota</taxon>
        <taxon>Peronosporomycetes</taxon>
        <taxon>Peronosporales</taxon>
        <taxon>Peronosporaceae</taxon>
        <taxon>Phytophthora</taxon>
    </lineage>
</organism>
<dbReference type="AlphaFoldDB" id="A0A225W4T3"/>
<evidence type="ECO:0000313" key="2">
    <source>
        <dbReference type="Proteomes" id="UP000198211"/>
    </source>
</evidence>